<dbReference type="Gene3D" id="3.40.50.620">
    <property type="entry name" value="HUPs"/>
    <property type="match status" value="1"/>
</dbReference>
<dbReference type="HAMAP" id="MF_00344">
    <property type="entry name" value="GMP_synthase"/>
    <property type="match status" value="1"/>
</dbReference>
<keyword evidence="13" id="KW-1185">Reference proteome</keyword>
<evidence type="ECO:0000256" key="1">
    <source>
        <dbReference type="ARBA" id="ARBA00002332"/>
    </source>
</evidence>
<feature type="active site" evidence="9">
    <location>
        <position position="169"/>
    </location>
</feature>
<organism evidence="12 13">
    <name type="scientific">Bifidobacterium xylocopae</name>
    <dbReference type="NCBI Taxonomy" id="2493119"/>
    <lineage>
        <taxon>Bacteria</taxon>
        <taxon>Bacillati</taxon>
        <taxon>Actinomycetota</taxon>
        <taxon>Actinomycetes</taxon>
        <taxon>Bifidobacteriales</taxon>
        <taxon>Bifidobacteriaceae</taxon>
        <taxon>Bifidobacterium</taxon>
    </lineage>
</organism>
<comment type="pathway">
    <text evidence="2 9">Purine metabolism; GMP biosynthesis; GMP from XMP (L-Gln route): step 1/1.</text>
</comment>
<dbReference type="CDD" id="cd01997">
    <property type="entry name" value="GMP_synthase_C"/>
    <property type="match status" value="1"/>
</dbReference>
<dbReference type="EMBL" id="PDCH01000001">
    <property type="protein sequence ID" value="RBQ00101.1"/>
    <property type="molecule type" value="Genomic_DNA"/>
</dbReference>
<dbReference type="SUPFAM" id="SSF54810">
    <property type="entry name" value="GMP synthetase C-terminal dimerisation domain"/>
    <property type="match status" value="1"/>
</dbReference>
<dbReference type="GO" id="GO:0003921">
    <property type="term" value="F:GMP synthase activity"/>
    <property type="evidence" value="ECO:0007669"/>
    <property type="project" value="InterPro"/>
</dbReference>
<keyword evidence="3 9" id="KW-0436">Ligase</keyword>
<dbReference type="Proteomes" id="UP000252345">
    <property type="component" value="Unassembled WGS sequence"/>
</dbReference>
<dbReference type="InterPro" id="IPR022310">
    <property type="entry name" value="NAD/GMP_synthase"/>
</dbReference>
<evidence type="ECO:0000256" key="9">
    <source>
        <dbReference type="HAMAP-Rule" id="MF_00344"/>
    </source>
</evidence>
<comment type="subunit">
    <text evidence="9">Homodimer.</text>
</comment>
<dbReference type="InterPro" id="IPR004739">
    <property type="entry name" value="GMP_synth_GATase"/>
</dbReference>
<dbReference type="PROSITE" id="PS51273">
    <property type="entry name" value="GATASE_TYPE_1"/>
    <property type="match status" value="1"/>
</dbReference>
<dbReference type="InterPro" id="IPR001674">
    <property type="entry name" value="GMP_synth_C"/>
</dbReference>
<evidence type="ECO:0000313" key="13">
    <source>
        <dbReference type="Proteomes" id="UP000252345"/>
    </source>
</evidence>
<evidence type="ECO:0000313" key="12">
    <source>
        <dbReference type="EMBL" id="RBQ00101.1"/>
    </source>
</evidence>
<dbReference type="GO" id="GO:0005524">
    <property type="term" value="F:ATP binding"/>
    <property type="evidence" value="ECO:0007669"/>
    <property type="project" value="UniProtKB-UniRule"/>
</dbReference>
<comment type="caution">
    <text evidence="12">The sequence shown here is derived from an EMBL/GenBank/DDBJ whole genome shotgun (WGS) entry which is preliminary data.</text>
</comment>
<keyword evidence="7 9" id="KW-0067">ATP-binding</keyword>
<dbReference type="InterPro" id="IPR029062">
    <property type="entry name" value="Class_I_gatase-like"/>
</dbReference>
<keyword evidence="8 9" id="KW-0315">Glutamine amidotransferase</keyword>
<dbReference type="PRINTS" id="PR00096">
    <property type="entry name" value="GATASE"/>
</dbReference>
<keyword evidence="4 9" id="KW-0547">Nucleotide-binding</keyword>
<keyword evidence="5 9" id="KW-0332">GMP biosynthesis</keyword>
<dbReference type="SUPFAM" id="SSF52402">
    <property type="entry name" value="Adenine nucleotide alpha hydrolases-like"/>
    <property type="match status" value="1"/>
</dbReference>
<dbReference type="FunFam" id="3.40.50.620:FF:000001">
    <property type="entry name" value="GMP synthase [glutamine-hydrolyzing]"/>
    <property type="match status" value="1"/>
</dbReference>
<dbReference type="InterPro" id="IPR014729">
    <property type="entry name" value="Rossmann-like_a/b/a_fold"/>
</dbReference>
<dbReference type="PANTHER" id="PTHR11922:SF2">
    <property type="entry name" value="GMP SYNTHASE [GLUTAMINE-HYDROLYZING]"/>
    <property type="match status" value="1"/>
</dbReference>
<proteinExistence type="inferred from homology"/>
<dbReference type="NCBIfam" id="TIGR00884">
    <property type="entry name" value="guaA_Cterm"/>
    <property type="match status" value="1"/>
</dbReference>
<evidence type="ECO:0000256" key="3">
    <source>
        <dbReference type="ARBA" id="ARBA00022598"/>
    </source>
</evidence>
<reference evidence="12 13" key="1">
    <citation type="submission" date="2017-10" db="EMBL/GenBank/DDBJ databases">
        <title>Bifidobacterium xylocopum sp. nov. and Bifidobacterium aemilianum sp. nov., from the carpenter bee (Xylocopa violacea) digestive tract.</title>
        <authorList>
            <person name="Alberoni D."/>
            <person name="Baffoni L."/>
            <person name="Di Gioia D."/>
            <person name="Gaggia F."/>
            <person name="Biavati B."/>
        </authorList>
    </citation>
    <scope>NUCLEOTIDE SEQUENCE [LARGE SCALE GENOMIC DNA]</scope>
    <source>
        <strain evidence="12 13">XV2</strain>
    </source>
</reference>
<dbReference type="OrthoDB" id="9802219at2"/>
<dbReference type="Pfam" id="PF00958">
    <property type="entry name" value="GMP_synt_C"/>
    <property type="match status" value="1"/>
</dbReference>
<evidence type="ECO:0000256" key="4">
    <source>
        <dbReference type="ARBA" id="ARBA00022741"/>
    </source>
</evidence>
<dbReference type="NCBIfam" id="NF000848">
    <property type="entry name" value="PRK00074.1"/>
    <property type="match status" value="1"/>
</dbReference>
<dbReference type="Gene3D" id="3.30.300.10">
    <property type="match status" value="1"/>
</dbReference>
<dbReference type="EC" id="6.3.5.2" evidence="9"/>
<dbReference type="InterPro" id="IPR022955">
    <property type="entry name" value="GMP_synthase"/>
</dbReference>
<evidence type="ECO:0000256" key="6">
    <source>
        <dbReference type="ARBA" id="ARBA00022755"/>
    </source>
</evidence>
<dbReference type="PANTHER" id="PTHR11922">
    <property type="entry name" value="GMP SYNTHASE-RELATED"/>
    <property type="match status" value="1"/>
</dbReference>
<dbReference type="FunFam" id="3.30.300.10:FF:000002">
    <property type="entry name" value="GMP synthase [glutamine-hydrolyzing]"/>
    <property type="match status" value="1"/>
</dbReference>
<dbReference type="Pfam" id="PF00117">
    <property type="entry name" value="GATase"/>
    <property type="match status" value="1"/>
</dbReference>
<dbReference type="InterPro" id="IPR017926">
    <property type="entry name" value="GATASE"/>
</dbReference>
<comment type="function">
    <text evidence="1 9">Catalyzes the synthesis of GMP from XMP.</text>
</comment>
<dbReference type="PRINTS" id="PR00097">
    <property type="entry name" value="ANTSNTHASEII"/>
</dbReference>
<evidence type="ECO:0000259" key="11">
    <source>
        <dbReference type="PROSITE" id="PS51553"/>
    </source>
</evidence>
<feature type="active site" evidence="9">
    <location>
        <position position="171"/>
    </location>
</feature>
<dbReference type="NCBIfam" id="TIGR00888">
    <property type="entry name" value="guaA_Nterm"/>
    <property type="match status" value="1"/>
</dbReference>
<evidence type="ECO:0000256" key="10">
    <source>
        <dbReference type="PROSITE-ProRule" id="PRU00886"/>
    </source>
</evidence>
<dbReference type="CDD" id="cd01742">
    <property type="entry name" value="GATase1_GMP_Synthase"/>
    <property type="match status" value="1"/>
</dbReference>
<comment type="catalytic activity">
    <reaction evidence="9">
        <text>XMP + L-glutamine + ATP + H2O = GMP + L-glutamate + AMP + diphosphate + 2 H(+)</text>
        <dbReference type="Rhea" id="RHEA:11680"/>
        <dbReference type="ChEBI" id="CHEBI:15377"/>
        <dbReference type="ChEBI" id="CHEBI:15378"/>
        <dbReference type="ChEBI" id="CHEBI:29985"/>
        <dbReference type="ChEBI" id="CHEBI:30616"/>
        <dbReference type="ChEBI" id="CHEBI:33019"/>
        <dbReference type="ChEBI" id="CHEBI:57464"/>
        <dbReference type="ChEBI" id="CHEBI:58115"/>
        <dbReference type="ChEBI" id="CHEBI:58359"/>
        <dbReference type="ChEBI" id="CHEBI:456215"/>
        <dbReference type="EC" id="6.3.5.2"/>
    </reaction>
</comment>
<evidence type="ECO:0000256" key="5">
    <source>
        <dbReference type="ARBA" id="ARBA00022749"/>
    </source>
</evidence>
<dbReference type="UniPathway" id="UPA00189">
    <property type="reaction ID" value="UER00296"/>
</dbReference>
<dbReference type="GO" id="GO:0005829">
    <property type="term" value="C:cytosol"/>
    <property type="evidence" value="ECO:0007669"/>
    <property type="project" value="TreeGrafter"/>
</dbReference>
<dbReference type="RefSeq" id="WP_113852761.1">
    <property type="nucleotide sequence ID" value="NZ_PDCH01000001.1"/>
</dbReference>
<feature type="active site" description="Nucleophile" evidence="9">
    <location>
        <position position="82"/>
    </location>
</feature>
<feature type="domain" description="GMPS ATP-PPase" evidence="11">
    <location>
        <begin position="196"/>
        <end position="394"/>
    </location>
</feature>
<evidence type="ECO:0000256" key="2">
    <source>
        <dbReference type="ARBA" id="ARBA00005153"/>
    </source>
</evidence>
<accession>A0A366KEH8</accession>
<dbReference type="Gene3D" id="3.40.50.880">
    <property type="match status" value="1"/>
</dbReference>
<dbReference type="Pfam" id="PF02540">
    <property type="entry name" value="NAD_synthase"/>
    <property type="match status" value="1"/>
</dbReference>
<gene>
    <name evidence="9" type="primary">guaA</name>
    <name evidence="12" type="ORF">CRD59_01185</name>
</gene>
<dbReference type="PRINTS" id="PR00099">
    <property type="entry name" value="CPSGATASE"/>
</dbReference>
<feature type="binding site" evidence="10">
    <location>
        <begin position="223"/>
        <end position="229"/>
    </location>
    <ligand>
        <name>ATP</name>
        <dbReference type="ChEBI" id="CHEBI:30616"/>
    </ligand>
</feature>
<dbReference type="PROSITE" id="PS51553">
    <property type="entry name" value="GMPS_ATP_PPASE"/>
    <property type="match status" value="1"/>
</dbReference>
<dbReference type="InterPro" id="IPR025777">
    <property type="entry name" value="GMPS_ATP_PPase_dom"/>
</dbReference>
<evidence type="ECO:0000256" key="8">
    <source>
        <dbReference type="ARBA" id="ARBA00022962"/>
    </source>
</evidence>
<dbReference type="FunFam" id="3.40.50.880:FF:000001">
    <property type="entry name" value="GMP synthase [glutamine-hydrolyzing]"/>
    <property type="match status" value="1"/>
</dbReference>
<keyword evidence="6 9" id="KW-0658">Purine biosynthesis</keyword>
<sequence length="520" mass="56499">MATGPVLVVDFGAQYAQLIARRVREAGVYSELVPHSMPVGEMLSKDPQAIILSGGPASVYVEGAPRLDRSIFEAGVPVLGICYGFQVMAHELGGVVDKAALGEYGKTEAVIDRAVGILAGSPDRQVTWMSHGVAVERPPEGFEVLAHTEGAPVAAMQDPSRKLYGVQWHPEVTNTPLGQELISTFLHGCAELERNWNASGIIEDQVERIRRAVGDDQVICGLSGGVDSAVAAALVHRAIGDQLTCVFVDHGLLRKGEAEQVRHDFVAATGIKLIAVDASDDFLRALKGVSDPERKRKIIGEKFIRTFEKAQRQVIEEAGRTGKEVKYLVQGTLYPDVVESGGGDGAANIKSHHNVGGLPKDVKFQLIEPLRTLFKDEVRAIGTELGLPDEIVWRQPFPGPGLGIRIVGEITRERLDTLRDADAIVREELSKAGLDRQIWQCPVVLLADVHSVGVQGDERTYGSPVVLRPVSSEDAMTADWSRLPYELLATISTRITNECRQVNRVVLDCTSKPPATIEWE</sequence>
<dbReference type="AlphaFoldDB" id="A0A366KEH8"/>
<evidence type="ECO:0000256" key="7">
    <source>
        <dbReference type="ARBA" id="ARBA00022840"/>
    </source>
</evidence>
<protein>
    <recommendedName>
        <fullName evidence="9">GMP synthase [glutamine-hydrolyzing]</fullName>
        <ecNumber evidence="9">6.3.5.2</ecNumber>
    </recommendedName>
    <alternativeName>
        <fullName evidence="9">GMP synthetase</fullName>
    </alternativeName>
    <alternativeName>
        <fullName evidence="9">Glutamine amidotransferase</fullName>
    </alternativeName>
</protein>
<name>A0A366KEH8_9BIFI</name>
<dbReference type="SUPFAM" id="SSF52317">
    <property type="entry name" value="Class I glutamine amidotransferase-like"/>
    <property type="match status" value="1"/>
</dbReference>